<dbReference type="InterPro" id="IPR038538">
    <property type="entry name" value="MTERF_sf"/>
</dbReference>
<keyword evidence="2" id="KW-0806">Transcription termination</keyword>
<keyword evidence="3" id="KW-0809">Transit peptide</keyword>
<name>A0ABC8U8H5_9AQUA</name>
<dbReference type="FunFam" id="1.25.70.10:FF:000001">
    <property type="entry name" value="Mitochondrial transcription termination factor-like"/>
    <property type="match status" value="1"/>
</dbReference>
<dbReference type="InterPro" id="IPR003690">
    <property type="entry name" value="MTERF"/>
</dbReference>
<evidence type="ECO:0000256" key="3">
    <source>
        <dbReference type="ARBA" id="ARBA00022946"/>
    </source>
</evidence>
<sequence>MCSIFYINRLFPINKIAIGSTNPLAFLRGNQLLLTPIASKGSINLQRFTVSSLAYSSGLHLETASKPSTSQNSSDKDSYTVSYLINSCGLSPETAISASKNVHFETPERPNSVLTLLRNHGFSKTQIANLVRKRPVLLSSSPESTLLPKLEFFQSIGASRTDLARTISKDPTVLTRSLENQIIPSYNFLKSVLRSNEKVVAAMRRTSWIFLDDLAKNLGPNIALLREIGVPESCIILLLAHYPEALIPKLDQFLETVTEVKKMGFDPSKSLFVLAVHAISGKGGKSRWNRCYEAYGKWGWSKDDILLAFRKHPTCMILSGKKISGAMDFLVNKMGWQSVAISRYPWVLFFSLEKRIIPRCTVIRVLSLKRLLKKDVSLTSVLVSVEKDFLKKFVIKYKKEVPQLLGVYQGKVGFLEV</sequence>
<evidence type="ECO:0000313" key="5">
    <source>
        <dbReference type="Proteomes" id="UP001642360"/>
    </source>
</evidence>
<dbReference type="SMART" id="SM00733">
    <property type="entry name" value="Mterf"/>
    <property type="match status" value="6"/>
</dbReference>
<dbReference type="AlphaFoldDB" id="A0ABC8U8H5"/>
<dbReference type="Pfam" id="PF02536">
    <property type="entry name" value="mTERF"/>
    <property type="match status" value="2"/>
</dbReference>
<keyword evidence="2" id="KW-0805">Transcription regulation</keyword>
<organism evidence="4 5">
    <name type="scientific">Ilex paraguariensis</name>
    <name type="common">yerba mate</name>
    <dbReference type="NCBI Taxonomy" id="185542"/>
    <lineage>
        <taxon>Eukaryota</taxon>
        <taxon>Viridiplantae</taxon>
        <taxon>Streptophyta</taxon>
        <taxon>Embryophyta</taxon>
        <taxon>Tracheophyta</taxon>
        <taxon>Spermatophyta</taxon>
        <taxon>Magnoliopsida</taxon>
        <taxon>eudicotyledons</taxon>
        <taxon>Gunneridae</taxon>
        <taxon>Pentapetalae</taxon>
        <taxon>asterids</taxon>
        <taxon>campanulids</taxon>
        <taxon>Aquifoliales</taxon>
        <taxon>Aquifoliaceae</taxon>
        <taxon>Ilex</taxon>
    </lineage>
</organism>
<comment type="similarity">
    <text evidence="1">Belongs to the mTERF family.</text>
</comment>
<gene>
    <name evidence="4" type="ORF">ILEXP_LOCUS47954</name>
</gene>
<dbReference type="Gene3D" id="1.25.70.10">
    <property type="entry name" value="Transcription termination factor 3, mitochondrial"/>
    <property type="match status" value="1"/>
</dbReference>
<evidence type="ECO:0000256" key="2">
    <source>
        <dbReference type="ARBA" id="ARBA00022472"/>
    </source>
</evidence>
<dbReference type="EMBL" id="CAUOFW020007213">
    <property type="protein sequence ID" value="CAK9178037.1"/>
    <property type="molecule type" value="Genomic_DNA"/>
</dbReference>
<dbReference type="GO" id="GO:0006353">
    <property type="term" value="P:DNA-templated transcription termination"/>
    <property type="evidence" value="ECO:0007669"/>
    <property type="project" value="UniProtKB-KW"/>
</dbReference>
<comment type="caution">
    <text evidence="4">The sequence shown here is derived from an EMBL/GenBank/DDBJ whole genome shotgun (WGS) entry which is preliminary data.</text>
</comment>
<keyword evidence="5" id="KW-1185">Reference proteome</keyword>
<evidence type="ECO:0000313" key="4">
    <source>
        <dbReference type="EMBL" id="CAK9178037.1"/>
    </source>
</evidence>
<reference evidence="4 5" key="1">
    <citation type="submission" date="2024-02" db="EMBL/GenBank/DDBJ databases">
        <authorList>
            <person name="Vignale AGUSTIN F."/>
            <person name="Sosa J E."/>
            <person name="Modenutti C."/>
        </authorList>
    </citation>
    <scope>NUCLEOTIDE SEQUENCE [LARGE SCALE GENOMIC DNA]</scope>
</reference>
<dbReference type="PANTHER" id="PTHR13068:SF133">
    <property type="entry name" value="MITOCHONDRIAL TRANSCRIPTION TERMINATION FACTOR FAMILY PROTEIN"/>
    <property type="match status" value="1"/>
</dbReference>
<keyword evidence="2" id="KW-0804">Transcription</keyword>
<protein>
    <submittedName>
        <fullName evidence="4">Uncharacterized protein</fullName>
    </submittedName>
</protein>
<accession>A0ABC8U8H5</accession>
<evidence type="ECO:0000256" key="1">
    <source>
        <dbReference type="ARBA" id="ARBA00007692"/>
    </source>
</evidence>
<proteinExistence type="inferred from homology"/>
<dbReference type="Proteomes" id="UP001642360">
    <property type="component" value="Unassembled WGS sequence"/>
</dbReference>
<dbReference type="PANTHER" id="PTHR13068">
    <property type="entry name" value="CGI-12 PROTEIN-RELATED"/>
    <property type="match status" value="1"/>
</dbReference>